<dbReference type="AlphaFoldDB" id="A0A1D7QZJ1"/>
<dbReference type="KEGG" id="bbev:BBEV_3117"/>
<evidence type="ECO:0000313" key="2">
    <source>
        <dbReference type="EMBL" id="AOM84434.1"/>
    </source>
</evidence>
<dbReference type="Proteomes" id="UP000094463">
    <property type="component" value="Chromosome"/>
</dbReference>
<dbReference type="STRING" id="632773.BBEV_3117"/>
<proteinExistence type="predicted"/>
<protein>
    <submittedName>
        <fullName evidence="2">Uncharacterized protein</fullName>
    </submittedName>
</protein>
<keyword evidence="1" id="KW-0812">Transmembrane</keyword>
<evidence type="ECO:0000256" key="1">
    <source>
        <dbReference type="SAM" id="Phobius"/>
    </source>
</evidence>
<sequence length="69" mass="7741">MGPKVVTEMLFYFGCFLIIVGICSVIFVPDLLWGLSMLTSGLVGGLFYLFISSVLHVLINIERRLNEMN</sequence>
<keyword evidence="1" id="KW-0472">Membrane</keyword>
<keyword evidence="3" id="KW-1185">Reference proteome</keyword>
<feature type="transmembrane region" description="Helical" evidence="1">
    <location>
        <begin position="9"/>
        <end position="29"/>
    </location>
</feature>
<accession>A0A1D7QZJ1</accession>
<gene>
    <name evidence="2" type="ORF">BBEV_3117</name>
</gene>
<dbReference type="EMBL" id="CP012502">
    <property type="protein sequence ID" value="AOM84434.1"/>
    <property type="molecule type" value="Genomic_DNA"/>
</dbReference>
<reference evidence="2 3" key="1">
    <citation type="submission" date="2015-08" db="EMBL/GenBank/DDBJ databases">
        <title>The complete genome sequence of Bacillus beveridgei MLTeJB.</title>
        <authorList>
            <person name="Hanson T.E."/>
            <person name="Mesa C."/>
            <person name="Basesman S.M."/>
            <person name="Oremland R.S."/>
        </authorList>
    </citation>
    <scope>NUCLEOTIDE SEQUENCE [LARGE SCALE GENOMIC DNA]</scope>
    <source>
        <strain evidence="2 3">MLTeJB</strain>
    </source>
</reference>
<feature type="transmembrane region" description="Helical" evidence="1">
    <location>
        <begin position="35"/>
        <end position="59"/>
    </location>
</feature>
<evidence type="ECO:0000313" key="3">
    <source>
        <dbReference type="Proteomes" id="UP000094463"/>
    </source>
</evidence>
<keyword evidence="1" id="KW-1133">Transmembrane helix</keyword>
<organism evidence="2 3">
    <name type="scientific">Salisediminibacterium beveridgei</name>
    <dbReference type="NCBI Taxonomy" id="632773"/>
    <lineage>
        <taxon>Bacteria</taxon>
        <taxon>Bacillati</taxon>
        <taxon>Bacillota</taxon>
        <taxon>Bacilli</taxon>
        <taxon>Bacillales</taxon>
        <taxon>Bacillaceae</taxon>
        <taxon>Salisediminibacterium</taxon>
    </lineage>
</organism>
<name>A0A1D7QZJ1_9BACI</name>